<evidence type="ECO:0000313" key="1">
    <source>
        <dbReference type="EMBL" id="CAJ2662513.1"/>
    </source>
</evidence>
<sequence length="101" mass="11962">MKPTLGQAQSNWEADKMLDVYIHDYFLKRKLNASKRQAEEEVQAVSAKKQKLEEVHQKKEAELKKFKNDESSYEEEVLLYALTVFLVMYSRECRLILVFCL</sequence>
<proteinExistence type="predicted"/>
<dbReference type="EMBL" id="CASHSV030000409">
    <property type="protein sequence ID" value="CAJ2662513.1"/>
    <property type="molecule type" value="Genomic_DNA"/>
</dbReference>
<name>A0ACB0L1G7_TRIPR</name>
<comment type="caution">
    <text evidence="1">The sequence shown here is derived from an EMBL/GenBank/DDBJ whole genome shotgun (WGS) entry which is preliminary data.</text>
</comment>
<reference evidence="1" key="1">
    <citation type="submission" date="2023-10" db="EMBL/GenBank/DDBJ databases">
        <authorList>
            <person name="Rodriguez Cubillos JULIANA M."/>
            <person name="De Vega J."/>
        </authorList>
    </citation>
    <scope>NUCLEOTIDE SEQUENCE</scope>
</reference>
<accession>A0ACB0L1G7</accession>
<protein>
    <submittedName>
        <fullName evidence="1">Uncharacterized protein</fullName>
    </submittedName>
</protein>
<keyword evidence="2" id="KW-1185">Reference proteome</keyword>
<dbReference type="Proteomes" id="UP001177021">
    <property type="component" value="Unassembled WGS sequence"/>
</dbReference>
<evidence type="ECO:0000313" key="2">
    <source>
        <dbReference type="Proteomes" id="UP001177021"/>
    </source>
</evidence>
<organism evidence="1 2">
    <name type="scientific">Trifolium pratense</name>
    <name type="common">Red clover</name>
    <dbReference type="NCBI Taxonomy" id="57577"/>
    <lineage>
        <taxon>Eukaryota</taxon>
        <taxon>Viridiplantae</taxon>
        <taxon>Streptophyta</taxon>
        <taxon>Embryophyta</taxon>
        <taxon>Tracheophyta</taxon>
        <taxon>Spermatophyta</taxon>
        <taxon>Magnoliopsida</taxon>
        <taxon>eudicotyledons</taxon>
        <taxon>Gunneridae</taxon>
        <taxon>Pentapetalae</taxon>
        <taxon>rosids</taxon>
        <taxon>fabids</taxon>
        <taxon>Fabales</taxon>
        <taxon>Fabaceae</taxon>
        <taxon>Papilionoideae</taxon>
        <taxon>50 kb inversion clade</taxon>
        <taxon>NPAAA clade</taxon>
        <taxon>Hologalegina</taxon>
        <taxon>IRL clade</taxon>
        <taxon>Trifolieae</taxon>
        <taxon>Trifolium</taxon>
    </lineage>
</organism>
<gene>
    <name evidence="1" type="ORF">MILVUS5_LOCUS28086</name>
</gene>